<dbReference type="RefSeq" id="WP_344128637.1">
    <property type="nucleotide sequence ID" value="NZ_BAAARA010000004.1"/>
</dbReference>
<proteinExistence type="predicted"/>
<comment type="caution">
    <text evidence="1">The sequence shown here is derived from an EMBL/GenBank/DDBJ whole genome shotgun (WGS) entry which is preliminary data.</text>
</comment>
<accession>A0ABN3G0G8</accession>
<organism evidence="1 2">
    <name type="scientific">Saccharopolyspora halophila</name>
    <dbReference type="NCBI Taxonomy" id="405551"/>
    <lineage>
        <taxon>Bacteria</taxon>
        <taxon>Bacillati</taxon>
        <taxon>Actinomycetota</taxon>
        <taxon>Actinomycetes</taxon>
        <taxon>Pseudonocardiales</taxon>
        <taxon>Pseudonocardiaceae</taxon>
        <taxon>Saccharopolyspora</taxon>
    </lineage>
</organism>
<evidence type="ECO:0000313" key="2">
    <source>
        <dbReference type="Proteomes" id="UP001501218"/>
    </source>
</evidence>
<name>A0ABN3G0G8_9PSEU</name>
<keyword evidence="2" id="KW-1185">Reference proteome</keyword>
<gene>
    <name evidence="1" type="ORF">GCM10009854_17550</name>
</gene>
<dbReference type="Proteomes" id="UP001501218">
    <property type="component" value="Unassembled WGS sequence"/>
</dbReference>
<evidence type="ECO:0000313" key="1">
    <source>
        <dbReference type="EMBL" id="GAA2341536.1"/>
    </source>
</evidence>
<sequence>MIPLARRRPRTNVEDLLVETAVNTALDSGDPAEAEAILELAEGLLTACTASEATREAQPNRATA</sequence>
<reference evidence="1 2" key="1">
    <citation type="journal article" date="2019" name="Int. J. Syst. Evol. Microbiol.">
        <title>The Global Catalogue of Microorganisms (GCM) 10K type strain sequencing project: providing services to taxonomists for standard genome sequencing and annotation.</title>
        <authorList>
            <consortium name="The Broad Institute Genomics Platform"/>
            <consortium name="The Broad Institute Genome Sequencing Center for Infectious Disease"/>
            <person name="Wu L."/>
            <person name="Ma J."/>
        </authorList>
    </citation>
    <scope>NUCLEOTIDE SEQUENCE [LARGE SCALE GENOMIC DNA]</scope>
    <source>
        <strain evidence="1 2">JCM 16221</strain>
    </source>
</reference>
<dbReference type="EMBL" id="BAAARA010000004">
    <property type="protein sequence ID" value="GAA2341536.1"/>
    <property type="molecule type" value="Genomic_DNA"/>
</dbReference>
<protein>
    <submittedName>
        <fullName evidence="1">Uncharacterized protein</fullName>
    </submittedName>
</protein>